<evidence type="ECO:0000313" key="3">
    <source>
        <dbReference type="Proteomes" id="UP000824890"/>
    </source>
</evidence>
<keyword evidence="1" id="KW-0472">Membrane</keyword>
<feature type="non-terminal residue" evidence="2">
    <location>
        <position position="1"/>
    </location>
</feature>
<keyword evidence="1" id="KW-1133">Transmembrane helix</keyword>
<evidence type="ECO:0000313" key="2">
    <source>
        <dbReference type="EMBL" id="KAH0886270.1"/>
    </source>
</evidence>
<keyword evidence="3" id="KW-1185">Reference proteome</keyword>
<gene>
    <name evidence="2" type="ORF">HID58_062366</name>
</gene>
<dbReference type="Proteomes" id="UP000824890">
    <property type="component" value="Unassembled WGS sequence"/>
</dbReference>
<keyword evidence="1" id="KW-0812">Transmembrane</keyword>
<dbReference type="PANTHER" id="PTHR33264:SF68">
    <property type="entry name" value="EXPRESSED PROTEIN"/>
    <property type="match status" value="1"/>
</dbReference>
<name>A0ABQ8A2D5_BRANA</name>
<organism evidence="2 3">
    <name type="scientific">Brassica napus</name>
    <name type="common">Rape</name>
    <dbReference type="NCBI Taxonomy" id="3708"/>
    <lineage>
        <taxon>Eukaryota</taxon>
        <taxon>Viridiplantae</taxon>
        <taxon>Streptophyta</taxon>
        <taxon>Embryophyta</taxon>
        <taxon>Tracheophyta</taxon>
        <taxon>Spermatophyta</taxon>
        <taxon>Magnoliopsida</taxon>
        <taxon>eudicotyledons</taxon>
        <taxon>Gunneridae</taxon>
        <taxon>Pentapetalae</taxon>
        <taxon>rosids</taxon>
        <taxon>malvids</taxon>
        <taxon>Brassicales</taxon>
        <taxon>Brassicaceae</taxon>
        <taxon>Brassiceae</taxon>
        <taxon>Brassica</taxon>
    </lineage>
</organism>
<protein>
    <submittedName>
        <fullName evidence="2">Uncharacterized protein</fullName>
    </submittedName>
</protein>
<proteinExistence type="predicted"/>
<dbReference type="PANTHER" id="PTHR33264">
    <property type="entry name" value="EXPRESSED PROTEIN"/>
    <property type="match status" value="1"/>
</dbReference>
<reference evidence="2 3" key="1">
    <citation type="submission" date="2021-05" db="EMBL/GenBank/DDBJ databases">
        <title>Genome Assembly of Synthetic Allotetraploid Brassica napus Reveals Homoeologous Exchanges between Subgenomes.</title>
        <authorList>
            <person name="Davis J.T."/>
        </authorList>
    </citation>
    <scope>NUCLEOTIDE SEQUENCE [LARGE SCALE GENOMIC DNA]</scope>
    <source>
        <strain evidence="3">cv. Da-Ae</strain>
        <tissue evidence="2">Seedling</tissue>
    </source>
</reference>
<dbReference type="EMBL" id="JAGKQM010000014">
    <property type="protein sequence ID" value="KAH0886270.1"/>
    <property type="molecule type" value="Genomic_DNA"/>
</dbReference>
<evidence type="ECO:0000256" key="1">
    <source>
        <dbReference type="SAM" id="Phobius"/>
    </source>
</evidence>
<comment type="caution">
    <text evidence="2">The sequence shown here is derived from an EMBL/GenBank/DDBJ whole genome shotgun (WGS) entry which is preliminary data.</text>
</comment>
<sequence length="368" mass="41939">ENSSLWLYPLRSIVAQEKESSPIFPDVYLAYNLKIPISFFLFYVSCVFGMTRRHVILISEERSSPPMTTKMSKHAERRKVGEVAGGAAAECAAVCCCCPCAVVNLVVLAVYKVPAAVCKKAWKRSKRRRFMMKRHGLLASSAAKGRESTVHARLKEEDLTAEIVVIEKNEANCELNDVIMLEDEMFLEKPLAEGYGVIGKILNSVKAGPLGVPNNRHLRKEQLGSPYVAACDSTANQMLSLSFVAIKPNGFWFAFSTSSSSHLNFFVSVDFRRLCHLGDRRLSRRLSRLEARRLSRRLGRHLSRLDSRSLSCRLYSRISRVESRRLSRHLSRRLSRLDSRRLSRRLSRVDSRRLSRIWSEISSRSPYR</sequence>
<accession>A0ABQ8A2D5</accession>
<feature type="transmembrane region" description="Helical" evidence="1">
    <location>
        <begin position="28"/>
        <end position="50"/>
    </location>
</feature>